<keyword evidence="2" id="KW-1185">Reference proteome</keyword>
<evidence type="ECO:0000313" key="2">
    <source>
        <dbReference type="Proteomes" id="UP000001554"/>
    </source>
</evidence>
<feature type="compositionally biased region" description="Basic and acidic residues" evidence="1">
    <location>
        <begin position="753"/>
        <end position="762"/>
    </location>
</feature>
<feature type="compositionally biased region" description="Basic residues" evidence="1">
    <location>
        <begin position="940"/>
        <end position="950"/>
    </location>
</feature>
<feature type="region of interest" description="Disordered" evidence="1">
    <location>
        <begin position="371"/>
        <end position="422"/>
    </location>
</feature>
<gene>
    <name evidence="3" type="primary">LOC118409141</name>
</gene>
<protein>
    <submittedName>
        <fullName evidence="3">Uncharacterized protein LOC118409141</fullName>
    </submittedName>
</protein>
<organism evidence="2 3">
    <name type="scientific">Branchiostoma floridae</name>
    <name type="common">Florida lancelet</name>
    <name type="synonym">Amphioxus</name>
    <dbReference type="NCBI Taxonomy" id="7739"/>
    <lineage>
        <taxon>Eukaryota</taxon>
        <taxon>Metazoa</taxon>
        <taxon>Chordata</taxon>
        <taxon>Cephalochordata</taxon>
        <taxon>Leptocardii</taxon>
        <taxon>Amphioxiformes</taxon>
        <taxon>Branchiostomatidae</taxon>
        <taxon>Branchiostoma</taxon>
    </lineage>
</organism>
<feature type="region of interest" description="Disordered" evidence="1">
    <location>
        <begin position="931"/>
        <end position="952"/>
    </location>
</feature>
<feature type="region of interest" description="Disordered" evidence="1">
    <location>
        <begin position="184"/>
        <end position="227"/>
    </location>
</feature>
<evidence type="ECO:0000313" key="3">
    <source>
        <dbReference type="RefSeq" id="XP_035665902.1"/>
    </source>
</evidence>
<dbReference type="KEGG" id="bfo:118409141"/>
<proteinExistence type="predicted"/>
<feature type="region of interest" description="Disordered" evidence="1">
    <location>
        <begin position="573"/>
        <end position="608"/>
    </location>
</feature>
<feature type="compositionally biased region" description="Basic and acidic residues" evidence="1">
    <location>
        <begin position="382"/>
        <end position="398"/>
    </location>
</feature>
<feature type="region of interest" description="Disordered" evidence="1">
    <location>
        <begin position="507"/>
        <end position="541"/>
    </location>
</feature>
<dbReference type="OrthoDB" id="9985180at2759"/>
<dbReference type="Proteomes" id="UP000001554">
    <property type="component" value="Chromosome 2"/>
</dbReference>
<feature type="compositionally biased region" description="Basic and acidic residues" evidence="1">
    <location>
        <begin position="573"/>
        <end position="596"/>
    </location>
</feature>
<sequence>MFGTARSGYNPFPGLGPLRPVIHHMSTPAATRRLSSPADLPKWVRTRRTSADSGIGVDAAHPASPPEQHRRTLPGPERTYSTRWQGPELTNAENMEARLDTAGSAHLQQDTKVQQSMDYEQMTPIERDGGGSPRYTPLPPVQQHKTEEAAPAEIRPWRAPGETDIFNRGAVFGKVSLVEQPKFERPADYATQRQAASNDADQAPRESGPAETGADGADLRPWRAPGETDIFNRGAVFGTVPFVPQPKYEPPAESPRRTKSASPRQTADDSLKAKQELAPLDPAPWRNPGETDIFNRGAVFGVVPFVPQLKFEPPAESPRRTKSASARQTADRDDSVTAKQELPPLDPAPWRNPGETDIFNRGAVFGVVRSVPQPKFDQPEDAETRKPSSPKDRDRHTTGDQQTGENHESKIWRGSETGNFNKGAMFHVVPSVPQPNLHREAENNNHQDAKQSDQAGGDYGKGEIQETAGTAQQAQAPIIWKGSETSNFNKGAMFHVVSFVPQPHLERQTDNLPDAKQSDHAGGDRDYNGETEETAGTAQQAQAPVIWKGSETSNFNKGAMFHVVSSVPQPNLHREAENNNHQDEKPEKVGGDHEYTEGETQETADTTQQAQAPIIWKGSETSNFNKGAMFHVVSSVPQPYSNREADNLPEAKQPDQAGGDRDYRGETEEAAGTTQQAQAPIIWKGSETSNFNKGAMFHVVSSVPQPTYSQGMDTGGSGAPANGQNGANTQDDNNRGASPPSQHVSWKGSETTDFNKEVKKGQETYTYNRGAVVEEEQTKPSQQGGPSRAWAGRSAHGGRDTGRPVLEPLRPTQPTPGAKRPPTKLTTSARSRQPSAGRGILRTMDDNVAGPPAGRSSPESKLPRLDSAGKPRVDSSRLRRGRYGTAGGGLTAVDDTVPLPEPSRQDRPLTKVVRLRRAVDLPNSRCLFDVQKTGPDPWKAGRHSRGKRPFPKSEYVSSFQRWFPSRHYQGSKSAWAHRAGSANSERGFVQPSPDLGSRHA</sequence>
<accession>A0A9J7KM02</accession>
<feature type="region of interest" description="Disordered" evidence="1">
    <location>
        <begin position="640"/>
        <end position="682"/>
    </location>
</feature>
<dbReference type="GeneID" id="118409141"/>
<evidence type="ECO:0000256" key="1">
    <source>
        <dbReference type="SAM" id="MobiDB-lite"/>
    </source>
</evidence>
<feature type="compositionally biased region" description="Low complexity" evidence="1">
    <location>
        <begin position="670"/>
        <end position="679"/>
    </location>
</feature>
<feature type="compositionally biased region" description="Basic and acidic residues" evidence="1">
    <location>
        <begin position="516"/>
        <end position="528"/>
    </location>
</feature>
<feature type="region of interest" description="Disordered" evidence="1">
    <location>
        <begin position="241"/>
        <end position="271"/>
    </location>
</feature>
<feature type="compositionally biased region" description="Polar residues" evidence="1">
    <location>
        <begin position="824"/>
        <end position="834"/>
    </location>
</feature>
<feature type="compositionally biased region" description="Polar residues" evidence="1">
    <location>
        <begin position="722"/>
        <end position="752"/>
    </location>
</feature>
<feature type="region of interest" description="Disordered" evidence="1">
    <location>
        <begin position="123"/>
        <end position="160"/>
    </location>
</feature>
<name>A0A9J7KM02_BRAFL</name>
<dbReference type="RefSeq" id="XP_035665902.1">
    <property type="nucleotide sequence ID" value="XM_035810009.1"/>
</dbReference>
<feature type="region of interest" description="Disordered" evidence="1">
    <location>
        <begin position="705"/>
        <end position="909"/>
    </location>
</feature>
<feature type="compositionally biased region" description="Basic and acidic residues" evidence="1">
    <location>
        <begin position="658"/>
        <end position="667"/>
    </location>
</feature>
<feature type="region of interest" description="Disordered" evidence="1">
    <location>
        <begin position="311"/>
        <end position="357"/>
    </location>
</feature>
<feature type="compositionally biased region" description="Polar residues" evidence="1">
    <location>
        <begin position="191"/>
        <end position="200"/>
    </location>
</feature>
<feature type="compositionally biased region" description="Basic and acidic residues" evidence="1">
    <location>
        <begin position="861"/>
        <end position="877"/>
    </location>
</feature>
<reference evidence="3" key="2">
    <citation type="submission" date="2025-08" db="UniProtKB">
        <authorList>
            <consortium name="RefSeq"/>
        </authorList>
    </citation>
    <scope>IDENTIFICATION</scope>
    <source>
        <strain evidence="3">S238N-H82</strain>
        <tissue evidence="3">Testes</tissue>
    </source>
</reference>
<dbReference type="AlphaFoldDB" id="A0A9J7KM02"/>
<reference evidence="2" key="1">
    <citation type="journal article" date="2020" name="Nat. Ecol. Evol.">
        <title>Deeply conserved synteny resolves early events in vertebrate evolution.</title>
        <authorList>
            <person name="Simakov O."/>
            <person name="Marletaz F."/>
            <person name="Yue J.X."/>
            <person name="O'Connell B."/>
            <person name="Jenkins J."/>
            <person name="Brandt A."/>
            <person name="Calef R."/>
            <person name="Tung C.H."/>
            <person name="Huang T.K."/>
            <person name="Schmutz J."/>
            <person name="Satoh N."/>
            <person name="Yu J.K."/>
            <person name="Putnam N.H."/>
            <person name="Green R.E."/>
            <person name="Rokhsar D.S."/>
        </authorList>
    </citation>
    <scope>NUCLEOTIDE SEQUENCE [LARGE SCALE GENOMIC DNA]</scope>
    <source>
        <strain evidence="2">S238N-H82</strain>
    </source>
</reference>
<feature type="compositionally biased region" description="Pro residues" evidence="1">
    <location>
        <begin position="243"/>
        <end position="253"/>
    </location>
</feature>
<feature type="region of interest" description="Disordered" evidence="1">
    <location>
        <begin position="973"/>
        <end position="1000"/>
    </location>
</feature>
<feature type="region of interest" description="Disordered" evidence="1">
    <location>
        <begin position="49"/>
        <end position="83"/>
    </location>
</feature>